<evidence type="ECO:0000313" key="2">
    <source>
        <dbReference type="EMBL" id="MBB5795804.1"/>
    </source>
</evidence>
<dbReference type="EMBL" id="JACHNE010000001">
    <property type="protein sequence ID" value="MBB5795804.1"/>
    <property type="molecule type" value="Genomic_DNA"/>
</dbReference>
<keyword evidence="3" id="KW-1185">Reference proteome</keyword>
<organism evidence="2 3">
    <name type="scientific">Streptomyces caelestis</name>
    <dbReference type="NCBI Taxonomy" id="36816"/>
    <lineage>
        <taxon>Bacteria</taxon>
        <taxon>Bacillati</taxon>
        <taxon>Actinomycetota</taxon>
        <taxon>Actinomycetes</taxon>
        <taxon>Kitasatosporales</taxon>
        <taxon>Streptomycetaceae</taxon>
        <taxon>Streptomyces</taxon>
    </lineage>
</organism>
<evidence type="ECO:0000256" key="1">
    <source>
        <dbReference type="SAM" id="Phobius"/>
    </source>
</evidence>
<accession>A0A7W9H5N7</accession>
<protein>
    <recommendedName>
        <fullName evidence="4">ABC transporter</fullName>
    </recommendedName>
</protein>
<dbReference type="RefSeq" id="WP_376706797.1">
    <property type="nucleotide sequence ID" value="NZ_JACHNE010000001.1"/>
</dbReference>
<dbReference type="AlphaFoldDB" id="A0A7W9H5N7"/>
<name>A0A7W9H5N7_9ACTN</name>
<gene>
    <name evidence="2" type="ORF">HDA41_003768</name>
</gene>
<comment type="caution">
    <text evidence="2">The sequence shown here is derived from an EMBL/GenBank/DDBJ whole genome shotgun (WGS) entry which is preliminary data.</text>
</comment>
<feature type="transmembrane region" description="Helical" evidence="1">
    <location>
        <begin position="12"/>
        <end position="33"/>
    </location>
</feature>
<feature type="transmembrane region" description="Helical" evidence="1">
    <location>
        <begin position="117"/>
        <end position="136"/>
    </location>
</feature>
<feature type="transmembrane region" description="Helical" evidence="1">
    <location>
        <begin position="45"/>
        <end position="64"/>
    </location>
</feature>
<evidence type="ECO:0000313" key="3">
    <source>
        <dbReference type="Proteomes" id="UP000590647"/>
    </source>
</evidence>
<evidence type="ECO:0008006" key="4">
    <source>
        <dbReference type="Google" id="ProtNLM"/>
    </source>
</evidence>
<keyword evidence="1" id="KW-0472">Membrane</keyword>
<feature type="transmembrane region" description="Helical" evidence="1">
    <location>
        <begin position="148"/>
        <end position="165"/>
    </location>
</feature>
<keyword evidence="1" id="KW-1133">Transmembrane helix</keyword>
<feature type="transmembrane region" description="Helical" evidence="1">
    <location>
        <begin position="185"/>
        <end position="201"/>
    </location>
</feature>
<keyword evidence="1" id="KW-0812">Transmembrane</keyword>
<dbReference type="Proteomes" id="UP000590647">
    <property type="component" value="Unassembled WGS sequence"/>
</dbReference>
<feature type="transmembrane region" description="Helical" evidence="1">
    <location>
        <begin position="84"/>
        <end position="105"/>
    </location>
</feature>
<proteinExistence type="predicted"/>
<sequence>MPRLNGELVAMAGRTLPWGVVGTAGGAGLLLATLTRITGETGERLSLHLLRAAVLAFAMGLVFLLDDPARHTTATVPTPRPVRVALRVALVVPATAAWWTAALLLVPPELRPPVADITLEAGAAFALAVAGAAVAVRCTEATRPGPRVAAGLLTSAVLAVLFWPGRWALFVPVEDERWAAAHDRWAVVLAGAVLVGVLGVVEPLRRWSWRVVPGRRGAGWRDLRRAG</sequence>
<reference evidence="2 3" key="1">
    <citation type="submission" date="2020-08" db="EMBL/GenBank/DDBJ databases">
        <title>Sequencing the genomes of 1000 actinobacteria strains.</title>
        <authorList>
            <person name="Klenk H.-P."/>
        </authorList>
    </citation>
    <scope>NUCLEOTIDE SEQUENCE [LARGE SCALE GENOMIC DNA]</scope>
    <source>
        <strain evidence="2 3">DSM 40084</strain>
    </source>
</reference>